<dbReference type="EMBL" id="MG507293">
    <property type="protein sequence ID" value="AXY78929.1"/>
    <property type="molecule type" value="mRNA"/>
</dbReference>
<gene>
    <name evidence="1" type="primary">OBP16</name>
</gene>
<dbReference type="Gene3D" id="1.10.238.20">
    <property type="entry name" value="Pheromone/general odorant binding protein domain"/>
    <property type="match status" value="1"/>
</dbReference>
<protein>
    <submittedName>
        <fullName evidence="1">Odorant-binding protein 16</fullName>
    </submittedName>
</protein>
<dbReference type="InterPro" id="IPR006170">
    <property type="entry name" value="PBP/GOBP"/>
</dbReference>
<evidence type="ECO:0000313" key="1">
    <source>
        <dbReference type="EMBL" id="AXY78929.1"/>
    </source>
</evidence>
<organism evidence="1">
    <name type="scientific">Oedaleus infernalis</name>
    <dbReference type="NCBI Taxonomy" id="267432"/>
    <lineage>
        <taxon>Eukaryota</taxon>
        <taxon>Metazoa</taxon>
        <taxon>Ecdysozoa</taxon>
        <taxon>Arthropoda</taxon>
        <taxon>Hexapoda</taxon>
        <taxon>Insecta</taxon>
        <taxon>Pterygota</taxon>
        <taxon>Neoptera</taxon>
        <taxon>Polyneoptera</taxon>
        <taxon>Orthoptera</taxon>
        <taxon>Caelifera</taxon>
        <taxon>Acrididea</taxon>
        <taxon>Acridomorpha</taxon>
        <taxon>Acridoidea</taxon>
        <taxon>Acrididae</taxon>
        <taxon>Oedipodinae</taxon>
        <taxon>Oedaleus</taxon>
    </lineage>
</organism>
<dbReference type="InterPro" id="IPR036728">
    <property type="entry name" value="PBP_GOBP_sf"/>
</dbReference>
<dbReference type="AlphaFoldDB" id="A0A385I8C8"/>
<accession>A0A385I8C8</accession>
<dbReference type="GO" id="GO:0005549">
    <property type="term" value="F:odorant binding"/>
    <property type="evidence" value="ECO:0007669"/>
    <property type="project" value="InterPro"/>
</dbReference>
<name>A0A385I8C8_9ORTH</name>
<sequence length="149" mass="16602">MASALCLMAAAHRRHSHRYGIGIKNLNETMDFCNKTYPVSVDTLLERALNNGTLPDETNENARCFIECVERAKGTVNTDGTWNTTRAKQIEIDMNLALGRNISQDISNIVDECSTNSGSGSCMTVYLIKKCIDSRMSAFREPSQHNTHE</sequence>
<dbReference type="CDD" id="cd23992">
    <property type="entry name" value="PBP_GOBP"/>
    <property type="match status" value="1"/>
</dbReference>
<dbReference type="SMART" id="SM00708">
    <property type="entry name" value="PhBP"/>
    <property type="match status" value="1"/>
</dbReference>
<proteinExistence type="evidence at transcript level"/>
<reference evidence="1" key="1">
    <citation type="journal article" date="2018" name="Comp. Biochem. Physiol. Part D Genomics Proteomics">
        <title>A whole-body transcriptome analysis and expression profiling of odorant binding protein genes in Oedaleus infernalis.</title>
        <authorList>
            <person name="Zhang Y."/>
            <person name="Tan Y."/>
            <person name="Zhou X.R."/>
            <person name="Pang B.P."/>
        </authorList>
    </citation>
    <scope>NUCLEOTIDE SEQUENCE</scope>
</reference>
<dbReference type="Pfam" id="PF01395">
    <property type="entry name" value="PBP_GOBP"/>
    <property type="match status" value="1"/>
</dbReference>
<dbReference type="SUPFAM" id="SSF47565">
    <property type="entry name" value="Insect pheromone/odorant-binding proteins"/>
    <property type="match status" value="1"/>
</dbReference>